<feature type="region of interest" description="Disordered" evidence="1">
    <location>
        <begin position="117"/>
        <end position="153"/>
    </location>
</feature>
<feature type="compositionally biased region" description="Basic and acidic residues" evidence="1">
    <location>
        <begin position="377"/>
        <end position="396"/>
    </location>
</feature>
<sequence>MMDTKFANLGFSVGNTILDFTLFIHLLTLVRSQLNNFDGSLNAGNPGPLLNFPSYVPTVGPSFPAITPAFPVQLPVYFLENHGEIPNKRFGFNVIYRSPNDPNSQPNYYSETKRNVNYSLPENNNGNSEPTNRYNDKPSSESKGVHYRTKETKNPLLTLYDDWSPDEYERSRKKGSEKIPSNHNNYKIYGTEETPTHNKRKSYPRYTPQSRSSKNSGNHRLQPQYRSYPSKRRSNSLQQFYRTNSYPRRAYGKSQNREITRNHPQRKVLNISKKPFRPSPPDVYLNSQSPYSDYSTDGSSNQPRVLQINNLNFTDEVKKQTCIRTNKTVDRINNGQSNIKFCYACVDKETGTRYEECSLGNAYNFEKFNGSNSKLMGELRNKRETEDKSRNKRQDDYYDGSGTPHDRHYRFGPEAFVDDEPSNDGEEVSYESDDPNERCWKKKSGDMLCISCESTYSGGTYEQCSYATDPHKVSYDHSVSNEYGTSRSLEDDNKSYYPETESDHPIDLPPSSPPTYSSPFIPHPGRESNPYYPPLNSYPHTPISPPHQVSSHGRQDYRPPGLLPFIPRPPNYNVPQNTFPSFGDHFVPYGLSTINNYGKPYNSFDNTFPNIFPELSDNSDPLHEFNSDEDDDFSASFEEEDDKKFSKRNNPKVRRNPLPEPINKRNDKTEIKRTIDEFSHRNRTACKKLLKNKMTCYQCLDENGMKYEDCLHVGSLPSKSNKISYHKMSEYKSSPNYVKPVPQRVTNMPSVRFVNTREKINPPETTIRNNTITFRGNMYNPTIMNAGIRRSRSSDNKDNVAISNNNITEINTTGIQDQLGKESIISYHNTTNNETNEEDSSEENEEDEEETTSEKYNSIPTDPPELQIPNPDGQFSEDTLMMFDPLLGISLPKYMLEKSEHEAVFDEILASG</sequence>
<feature type="compositionally biased region" description="Polar residues" evidence="1">
    <location>
        <begin position="477"/>
        <end position="487"/>
    </location>
</feature>
<name>A0AAW1DCL3_9HEMI</name>
<dbReference type="Proteomes" id="UP001461498">
    <property type="component" value="Unassembled WGS sequence"/>
</dbReference>
<feature type="region of interest" description="Disordered" evidence="1">
    <location>
        <begin position="376"/>
        <end position="436"/>
    </location>
</feature>
<feature type="region of interest" description="Disordered" evidence="1">
    <location>
        <begin position="619"/>
        <end position="665"/>
    </location>
</feature>
<feature type="compositionally biased region" description="Low complexity" evidence="1">
    <location>
        <begin position="528"/>
        <end position="539"/>
    </location>
</feature>
<feature type="region of interest" description="Disordered" evidence="1">
    <location>
        <begin position="830"/>
        <end position="876"/>
    </location>
</feature>
<evidence type="ECO:0000313" key="2">
    <source>
        <dbReference type="EMBL" id="KAK9506898.1"/>
    </source>
</evidence>
<protein>
    <submittedName>
        <fullName evidence="2">Uncharacterized protein</fullName>
    </submittedName>
</protein>
<dbReference type="EMBL" id="JAPXFL010000005">
    <property type="protein sequence ID" value="KAK9506898.1"/>
    <property type="molecule type" value="Genomic_DNA"/>
</dbReference>
<feature type="compositionally biased region" description="Basic and acidic residues" evidence="1">
    <location>
        <begin position="167"/>
        <end position="177"/>
    </location>
</feature>
<reference evidence="2 3" key="1">
    <citation type="submission" date="2022-12" db="EMBL/GenBank/DDBJ databases">
        <title>Chromosome-level genome assembly of true bugs.</title>
        <authorList>
            <person name="Ma L."/>
            <person name="Li H."/>
        </authorList>
    </citation>
    <scope>NUCLEOTIDE SEQUENCE [LARGE SCALE GENOMIC DNA]</scope>
    <source>
        <strain evidence="2">Lab_2022b</strain>
    </source>
</reference>
<feature type="compositionally biased region" description="Acidic residues" evidence="1">
    <location>
        <begin position="416"/>
        <end position="434"/>
    </location>
</feature>
<comment type="caution">
    <text evidence="2">The sequence shown here is derived from an EMBL/GenBank/DDBJ whole genome shotgun (WGS) entry which is preliminary data.</text>
</comment>
<keyword evidence="3" id="KW-1185">Reference proteome</keyword>
<dbReference type="AlphaFoldDB" id="A0AAW1DCL3"/>
<feature type="region of interest" description="Disordered" evidence="1">
    <location>
        <begin position="167"/>
        <end position="302"/>
    </location>
</feature>
<feature type="compositionally biased region" description="Polar residues" evidence="1">
    <location>
        <begin position="285"/>
        <end position="302"/>
    </location>
</feature>
<evidence type="ECO:0000256" key="1">
    <source>
        <dbReference type="SAM" id="MobiDB-lite"/>
    </source>
</evidence>
<feature type="compositionally biased region" description="Acidic residues" evidence="1">
    <location>
        <begin position="627"/>
        <end position="641"/>
    </location>
</feature>
<feature type="compositionally biased region" description="Basic and acidic residues" evidence="1">
    <location>
        <begin position="134"/>
        <end position="153"/>
    </location>
</feature>
<feature type="compositionally biased region" description="Polar residues" evidence="1">
    <location>
        <begin position="207"/>
        <end position="227"/>
    </location>
</feature>
<gene>
    <name evidence="2" type="ORF">O3M35_008748</name>
</gene>
<organism evidence="2 3">
    <name type="scientific">Rhynocoris fuscipes</name>
    <dbReference type="NCBI Taxonomy" id="488301"/>
    <lineage>
        <taxon>Eukaryota</taxon>
        <taxon>Metazoa</taxon>
        <taxon>Ecdysozoa</taxon>
        <taxon>Arthropoda</taxon>
        <taxon>Hexapoda</taxon>
        <taxon>Insecta</taxon>
        <taxon>Pterygota</taxon>
        <taxon>Neoptera</taxon>
        <taxon>Paraneoptera</taxon>
        <taxon>Hemiptera</taxon>
        <taxon>Heteroptera</taxon>
        <taxon>Panheteroptera</taxon>
        <taxon>Cimicomorpha</taxon>
        <taxon>Reduviidae</taxon>
        <taxon>Harpactorinae</taxon>
        <taxon>Harpactorini</taxon>
        <taxon>Rhynocoris</taxon>
    </lineage>
</organism>
<feature type="compositionally biased region" description="Basic residues" evidence="1">
    <location>
        <begin position="645"/>
        <end position="655"/>
    </location>
</feature>
<evidence type="ECO:0000313" key="3">
    <source>
        <dbReference type="Proteomes" id="UP001461498"/>
    </source>
</evidence>
<feature type="compositionally biased region" description="Acidic residues" evidence="1">
    <location>
        <begin position="835"/>
        <end position="851"/>
    </location>
</feature>
<feature type="compositionally biased region" description="Polar residues" evidence="1">
    <location>
        <begin position="235"/>
        <end position="246"/>
    </location>
</feature>
<accession>A0AAW1DCL3</accession>
<proteinExistence type="predicted"/>
<feature type="compositionally biased region" description="Polar residues" evidence="1">
    <location>
        <begin position="117"/>
        <end position="133"/>
    </location>
</feature>
<feature type="region of interest" description="Disordered" evidence="1">
    <location>
        <begin position="477"/>
        <end position="555"/>
    </location>
</feature>